<accession>A0A9N8V910</accession>
<evidence type="ECO:0000313" key="4">
    <source>
        <dbReference type="Proteomes" id="UP000789396"/>
    </source>
</evidence>
<feature type="coiled-coil region" evidence="1">
    <location>
        <begin position="188"/>
        <end position="215"/>
    </location>
</feature>
<gene>
    <name evidence="3" type="ORF">RFULGI_LOCUS7</name>
</gene>
<dbReference type="Proteomes" id="UP000789396">
    <property type="component" value="Unassembled WGS sequence"/>
</dbReference>
<sequence>MLCNWCHKVIPAGEELKEQDRGYSYISLYEGTGGGEGSFIGGEINSLSELDEKIKLVNSKTGFPPFKEIPPIDKFNQETSQNVAYKGLTFFASDLNALLDNYLSKIFQGLVYAEAIHDELGKQLGITNHKNYKLQHTEIALNEFVFKGKGPEPGDDPEEDPNPHPSNNPVIKEFQQKAQEIKELLKPCEKLIKSIEEVKKTKEDLKSQLEEKRKRELNPDGTDNLTSIATKKQIAKVELEITKIENSGLFHEIETAKIYLANFARDIINFENESEFMKKDIVAR</sequence>
<comment type="caution">
    <text evidence="3">The sequence shown here is derived from an EMBL/GenBank/DDBJ whole genome shotgun (WGS) entry which is preliminary data.</text>
</comment>
<dbReference type="OrthoDB" id="2443830at2759"/>
<protein>
    <submittedName>
        <fullName evidence="3">9411_t:CDS:1</fullName>
    </submittedName>
</protein>
<evidence type="ECO:0000313" key="3">
    <source>
        <dbReference type="EMBL" id="CAG8447258.1"/>
    </source>
</evidence>
<name>A0A9N8V910_9GLOM</name>
<keyword evidence="4" id="KW-1185">Reference proteome</keyword>
<keyword evidence="1" id="KW-0175">Coiled coil</keyword>
<reference evidence="3" key="1">
    <citation type="submission" date="2021-06" db="EMBL/GenBank/DDBJ databases">
        <authorList>
            <person name="Kallberg Y."/>
            <person name="Tangrot J."/>
            <person name="Rosling A."/>
        </authorList>
    </citation>
    <scope>NUCLEOTIDE SEQUENCE</scope>
    <source>
        <strain evidence="3">IN212</strain>
    </source>
</reference>
<evidence type="ECO:0000256" key="1">
    <source>
        <dbReference type="SAM" id="Coils"/>
    </source>
</evidence>
<dbReference type="EMBL" id="CAJVPZ010000001">
    <property type="protein sequence ID" value="CAG8447258.1"/>
    <property type="molecule type" value="Genomic_DNA"/>
</dbReference>
<dbReference type="AlphaFoldDB" id="A0A9N8V910"/>
<feature type="region of interest" description="Disordered" evidence="2">
    <location>
        <begin position="146"/>
        <end position="170"/>
    </location>
</feature>
<evidence type="ECO:0000256" key="2">
    <source>
        <dbReference type="SAM" id="MobiDB-lite"/>
    </source>
</evidence>
<proteinExistence type="predicted"/>
<organism evidence="3 4">
    <name type="scientific">Racocetra fulgida</name>
    <dbReference type="NCBI Taxonomy" id="60492"/>
    <lineage>
        <taxon>Eukaryota</taxon>
        <taxon>Fungi</taxon>
        <taxon>Fungi incertae sedis</taxon>
        <taxon>Mucoromycota</taxon>
        <taxon>Glomeromycotina</taxon>
        <taxon>Glomeromycetes</taxon>
        <taxon>Diversisporales</taxon>
        <taxon>Gigasporaceae</taxon>
        <taxon>Racocetra</taxon>
    </lineage>
</organism>